<dbReference type="AlphaFoldDB" id="A0A6N6VYE5"/>
<organism evidence="2 3">
    <name type="scientific">Silvanigrella paludirubra</name>
    <dbReference type="NCBI Taxonomy" id="2499159"/>
    <lineage>
        <taxon>Bacteria</taxon>
        <taxon>Pseudomonadati</taxon>
        <taxon>Bdellovibrionota</taxon>
        <taxon>Oligoflexia</taxon>
        <taxon>Silvanigrellales</taxon>
        <taxon>Silvanigrellaceae</taxon>
        <taxon>Silvanigrella</taxon>
    </lineage>
</organism>
<feature type="transmembrane region" description="Helical" evidence="1">
    <location>
        <begin position="7"/>
        <end position="26"/>
    </location>
</feature>
<dbReference type="EMBL" id="WFLM01000003">
    <property type="protein sequence ID" value="KAB8039145.1"/>
    <property type="molecule type" value="Genomic_DNA"/>
</dbReference>
<keyword evidence="3" id="KW-1185">Reference proteome</keyword>
<comment type="caution">
    <text evidence="2">The sequence shown here is derived from an EMBL/GenBank/DDBJ whole genome shotgun (WGS) entry which is preliminary data.</text>
</comment>
<dbReference type="Proteomes" id="UP000437748">
    <property type="component" value="Unassembled WGS sequence"/>
</dbReference>
<proteinExistence type="predicted"/>
<keyword evidence="1" id="KW-0812">Transmembrane</keyword>
<dbReference type="RefSeq" id="WP_153420544.1">
    <property type="nucleotide sequence ID" value="NZ_WFLM01000003.1"/>
</dbReference>
<evidence type="ECO:0000256" key="1">
    <source>
        <dbReference type="SAM" id="Phobius"/>
    </source>
</evidence>
<keyword evidence="1" id="KW-1133">Transmembrane helix</keyword>
<reference evidence="2 3" key="1">
    <citation type="submission" date="2019-10" db="EMBL/GenBank/DDBJ databases">
        <title>New species of Slilvanegrellaceae.</title>
        <authorList>
            <person name="Pitt A."/>
            <person name="Hahn M.W."/>
        </authorList>
    </citation>
    <scope>NUCLEOTIDE SEQUENCE [LARGE SCALE GENOMIC DNA]</scope>
    <source>
        <strain evidence="2 3">SP-Ram-0.45-NSY-1</strain>
    </source>
</reference>
<dbReference type="OrthoDB" id="9840628at2"/>
<sequence length="366" mass="39686">MNKRVKNYLIYGGVGLLAFVIIKSLSSSKKSSDVLNKELDGLSFTEHLRANSHDVNKNTEQPTMSDTVVESKNIDKEKNPKLDSWSMTKLVASGKVPEEIASNITAVNDNALFDANKPPTVKHADIKTFRNSDSQQQEKIYEQPKASELPKTKFARQSKLSGPVTTLTGMAQTTDRGAMFKAGTRVLAILPDKLTITSGESVYTSLTALGSADQKVPNNLTFVGKAKLNKSERRVEIAIENCVNTKDSSPPMPCVAVVKDILGDNGLTGKIYDPSNWQLIIASVGAYINTSVLSQLTTSATQNGQTVDQTTSNQIRQSIAGTVTAVANRLISNLDKSGTEIVLAQGAIVQIFFTETTQTWNDQNNT</sequence>
<name>A0A6N6VYE5_9BACT</name>
<protein>
    <submittedName>
        <fullName evidence="2">Uncharacterized protein</fullName>
    </submittedName>
</protein>
<keyword evidence="1" id="KW-0472">Membrane</keyword>
<evidence type="ECO:0000313" key="3">
    <source>
        <dbReference type="Proteomes" id="UP000437748"/>
    </source>
</evidence>
<gene>
    <name evidence="2" type="ORF">GCL60_09830</name>
</gene>
<evidence type="ECO:0000313" key="2">
    <source>
        <dbReference type="EMBL" id="KAB8039145.1"/>
    </source>
</evidence>
<accession>A0A6N6VYE5</accession>